<dbReference type="EMBL" id="BGZK01000487">
    <property type="protein sequence ID" value="GBP46620.1"/>
    <property type="molecule type" value="Genomic_DNA"/>
</dbReference>
<feature type="region of interest" description="Disordered" evidence="1">
    <location>
        <begin position="76"/>
        <end position="98"/>
    </location>
</feature>
<evidence type="ECO:0000256" key="1">
    <source>
        <dbReference type="SAM" id="MobiDB-lite"/>
    </source>
</evidence>
<evidence type="ECO:0000313" key="3">
    <source>
        <dbReference type="Proteomes" id="UP000299102"/>
    </source>
</evidence>
<sequence length="98" mass="11064">MYEIRLRRASVGTCGGADIRDGENTTLRRKSINSLLFSQFPQGRISRRKIRVKNTSATNITVGRHTHTRVPLTYAFPSTRNSRRSDGDAGQDKWLSLS</sequence>
<accession>A0A4C1W6U5</accession>
<proteinExistence type="predicted"/>
<name>A0A4C1W6U5_EUMVA</name>
<comment type="caution">
    <text evidence="2">The sequence shown here is derived from an EMBL/GenBank/DDBJ whole genome shotgun (WGS) entry which is preliminary data.</text>
</comment>
<organism evidence="2 3">
    <name type="scientific">Eumeta variegata</name>
    <name type="common">Bagworm moth</name>
    <name type="synonym">Eumeta japonica</name>
    <dbReference type="NCBI Taxonomy" id="151549"/>
    <lineage>
        <taxon>Eukaryota</taxon>
        <taxon>Metazoa</taxon>
        <taxon>Ecdysozoa</taxon>
        <taxon>Arthropoda</taxon>
        <taxon>Hexapoda</taxon>
        <taxon>Insecta</taxon>
        <taxon>Pterygota</taxon>
        <taxon>Neoptera</taxon>
        <taxon>Endopterygota</taxon>
        <taxon>Lepidoptera</taxon>
        <taxon>Glossata</taxon>
        <taxon>Ditrysia</taxon>
        <taxon>Tineoidea</taxon>
        <taxon>Psychidae</taxon>
        <taxon>Oiketicinae</taxon>
        <taxon>Eumeta</taxon>
    </lineage>
</organism>
<reference evidence="2 3" key="1">
    <citation type="journal article" date="2019" name="Commun. Biol.">
        <title>The bagworm genome reveals a unique fibroin gene that provides high tensile strength.</title>
        <authorList>
            <person name="Kono N."/>
            <person name="Nakamura H."/>
            <person name="Ohtoshi R."/>
            <person name="Tomita M."/>
            <person name="Numata K."/>
            <person name="Arakawa K."/>
        </authorList>
    </citation>
    <scope>NUCLEOTIDE SEQUENCE [LARGE SCALE GENOMIC DNA]</scope>
</reference>
<keyword evidence="3" id="KW-1185">Reference proteome</keyword>
<protein>
    <submittedName>
        <fullName evidence="2">Uncharacterized protein</fullName>
    </submittedName>
</protein>
<dbReference type="Proteomes" id="UP000299102">
    <property type="component" value="Unassembled WGS sequence"/>
</dbReference>
<gene>
    <name evidence="2" type="ORF">EVAR_95082_1</name>
</gene>
<evidence type="ECO:0000313" key="2">
    <source>
        <dbReference type="EMBL" id="GBP46620.1"/>
    </source>
</evidence>
<dbReference type="AlphaFoldDB" id="A0A4C1W6U5"/>